<proteinExistence type="inferred from homology"/>
<name>A0AAU9CJM2_9GAMM</name>
<dbReference type="GO" id="GO:0005829">
    <property type="term" value="C:cytosol"/>
    <property type="evidence" value="ECO:0007669"/>
    <property type="project" value="TreeGrafter"/>
</dbReference>
<comment type="function">
    <text evidence="6">Involved in transcription antitermination. Required for transcription of ribosomal RNA (rRNA) genes. Binds specifically to the boxA antiterminator sequence of the ribosomal RNA (rrn) operons.</text>
</comment>
<feature type="domain" description="NusB/RsmB/TIM44" evidence="7">
    <location>
        <begin position="12"/>
        <end position="135"/>
    </location>
</feature>
<keyword evidence="9" id="KW-1185">Reference proteome</keyword>
<gene>
    <name evidence="6" type="primary">nusB</name>
    <name evidence="8" type="ORF">MIN45_P1974</name>
</gene>
<dbReference type="Proteomes" id="UP001321450">
    <property type="component" value="Chromosome"/>
</dbReference>
<dbReference type="KEGG" id="meiy:MIN45_P1974"/>
<sequence length="147" mass="16849">MSEQSKGTRTGARRCALQALYQWQLTGQPLEIIERQFVQDRLADGARLDYFSQLLHGVVEHLEAIDAALTEFADRPVDQIDPIERAILRLAAYELLYRWEVPYRAVLNEAINLAKVFGATHKSYKYVNGVLDRLAHKVRAREIQAAR</sequence>
<comment type="similarity">
    <text evidence="1 6">Belongs to the NusB family.</text>
</comment>
<dbReference type="AlphaFoldDB" id="A0AAU9CJM2"/>
<evidence type="ECO:0000259" key="7">
    <source>
        <dbReference type="Pfam" id="PF01029"/>
    </source>
</evidence>
<keyword evidence="2 6" id="KW-0889">Transcription antitermination</keyword>
<evidence type="ECO:0000256" key="1">
    <source>
        <dbReference type="ARBA" id="ARBA00005952"/>
    </source>
</evidence>
<dbReference type="GO" id="GO:0003723">
    <property type="term" value="F:RNA binding"/>
    <property type="evidence" value="ECO:0007669"/>
    <property type="project" value="UniProtKB-UniRule"/>
</dbReference>
<evidence type="ECO:0000256" key="6">
    <source>
        <dbReference type="HAMAP-Rule" id="MF_00073"/>
    </source>
</evidence>
<protein>
    <recommendedName>
        <fullName evidence="6">Transcription antitermination protein NusB</fullName>
    </recommendedName>
    <alternativeName>
        <fullName evidence="6">Antitermination factor NusB</fullName>
    </alternativeName>
</protein>
<dbReference type="NCBIfam" id="TIGR01951">
    <property type="entry name" value="nusB"/>
    <property type="match status" value="1"/>
</dbReference>
<organism evidence="8 9">
    <name type="scientific">Methylomarinovum tepidoasis</name>
    <dbReference type="NCBI Taxonomy" id="2840183"/>
    <lineage>
        <taxon>Bacteria</taxon>
        <taxon>Pseudomonadati</taxon>
        <taxon>Pseudomonadota</taxon>
        <taxon>Gammaproteobacteria</taxon>
        <taxon>Methylococcales</taxon>
        <taxon>Methylothermaceae</taxon>
        <taxon>Methylomarinovum</taxon>
    </lineage>
</organism>
<evidence type="ECO:0000256" key="4">
    <source>
        <dbReference type="ARBA" id="ARBA00023015"/>
    </source>
</evidence>
<dbReference type="GO" id="GO:0006353">
    <property type="term" value="P:DNA-templated transcription termination"/>
    <property type="evidence" value="ECO:0007669"/>
    <property type="project" value="UniProtKB-UniRule"/>
</dbReference>
<dbReference type="InterPro" id="IPR035926">
    <property type="entry name" value="NusB-like_sf"/>
</dbReference>
<dbReference type="Pfam" id="PF01029">
    <property type="entry name" value="NusB"/>
    <property type="match status" value="1"/>
</dbReference>
<accession>A0AAU9CJM2</accession>
<keyword evidence="3 6" id="KW-0694">RNA-binding</keyword>
<evidence type="ECO:0000256" key="5">
    <source>
        <dbReference type="ARBA" id="ARBA00023163"/>
    </source>
</evidence>
<evidence type="ECO:0000313" key="8">
    <source>
        <dbReference type="EMBL" id="BCX89601.1"/>
    </source>
</evidence>
<evidence type="ECO:0000256" key="3">
    <source>
        <dbReference type="ARBA" id="ARBA00022884"/>
    </source>
</evidence>
<dbReference type="HAMAP" id="MF_00073">
    <property type="entry name" value="NusB"/>
    <property type="match status" value="1"/>
</dbReference>
<evidence type="ECO:0000256" key="2">
    <source>
        <dbReference type="ARBA" id="ARBA00022814"/>
    </source>
</evidence>
<dbReference type="Gene3D" id="1.10.940.10">
    <property type="entry name" value="NusB-like"/>
    <property type="match status" value="1"/>
</dbReference>
<dbReference type="PANTHER" id="PTHR11078">
    <property type="entry name" value="N UTILIZATION SUBSTANCE PROTEIN B-RELATED"/>
    <property type="match status" value="1"/>
</dbReference>
<dbReference type="PANTHER" id="PTHR11078:SF3">
    <property type="entry name" value="ANTITERMINATION NUSB DOMAIN-CONTAINING PROTEIN"/>
    <property type="match status" value="1"/>
</dbReference>
<reference evidence="9" key="1">
    <citation type="journal article" date="2024" name="Int. J. Syst. Evol. Microbiol.">
        <title>Methylomarinovum tepidoasis sp. nov., a moderately thermophilic methanotroph of the family Methylothermaceae isolated from a deep-sea hydrothermal field.</title>
        <authorList>
            <person name="Hirayama H."/>
            <person name="Takaki Y."/>
            <person name="Abe M."/>
            <person name="Miyazaki M."/>
            <person name="Uematsu K."/>
            <person name="Matsui Y."/>
            <person name="Takai K."/>
        </authorList>
    </citation>
    <scope>NUCLEOTIDE SEQUENCE [LARGE SCALE GENOMIC DNA]</scope>
    <source>
        <strain evidence="9">IN45</strain>
    </source>
</reference>
<keyword evidence="5 6" id="KW-0804">Transcription</keyword>
<keyword evidence="4 6" id="KW-0805">Transcription regulation</keyword>
<dbReference type="InterPro" id="IPR011605">
    <property type="entry name" value="NusB_fam"/>
</dbReference>
<dbReference type="InterPro" id="IPR006027">
    <property type="entry name" value="NusB_RsmB_TIM44"/>
</dbReference>
<dbReference type="EMBL" id="AP024718">
    <property type="protein sequence ID" value="BCX89601.1"/>
    <property type="molecule type" value="Genomic_DNA"/>
</dbReference>
<dbReference type="SUPFAM" id="SSF48013">
    <property type="entry name" value="NusB-like"/>
    <property type="match status" value="1"/>
</dbReference>
<dbReference type="RefSeq" id="WP_286291998.1">
    <property type="nucleotide sequence ID" value="NZ_AP024718.1"/>
</dbReference>
<evidence type="ECO:0000313" key="9">
    <source>
        <dbReference type="Proteomes" id="UP001321450"/>
    </source>
</evidence>
<dbReference type="GO" id="GO:0031564">
    <property type="term" value="P:transcription antitermination"/>
    <property type="evidence" value="ECO:0007669"/>
    <property type="project" value="UniProtKB-KW"/>
</dbReference>